<organism evidence="1 2">
    <name type="scientific">Dissostichus mawsoni</name>
    <name type="common">Antarctic cod</name>
    <dbReference type="NCBI Taxonomy" id="36200"/>
    <lineage>
        <taxon>Eukaryota</taxon>
        <taxon>Metazoa</taxon>
        <taxon>Chordata</taxon>
        <taxon>Craniata</taxon>
        <taxon>Vertebrata</taxon>
        <taxon>Euteleostomi</taxon>
        <taxon>Actinopterygii</taxon>
        <taxon>Neopterygii</taxon>
        <taxon>Teleostei</taxon>
        <taxon>Neoteleostei</taxon>
        <taxon>Acanthomorphata</taxon>
        <taxon>Eupercaria</taxon>
        <taxon>Perciformes</taxon>
        <taxon>Notothenioidei</taxon>
        <taxon>Nototheniidae</taxon>
        <taxon>Dissostichus</taxon>
    </lineage>
</organism>
<protein>
    <recommendedName>
        <fullName evidence="3">PB1 domain-containing protein</fullName>
    </recommendedName>
</protein>
<dbReference type="PANTHER" id="PTHR31025">
    <property type="entry name" value="SI:CH211-196P9.1-RELATED"/>
    <property type="match status" value="1"/>
</dbReference>
<gene>
    <name evidence="1" type="ORF">F7725_007366</name>
</gene>
<evidence type="ECO:0000313" key="1">
    <source>
        <dbReference type="EMBL" id="KAF3841504.1"/>
    </source>
</evidence>
<proteinExistence type="predicted"/>
<dbReference type="Proteomes" id="UP000518266">
    <property type="component" value="Unassembled WGS sequence"/>
</dbReference>
<dbReference type="OrthoDB" id="8839291at2759"/>
<dbReference type="EMBL" id="JAAKFY010000020">
    <property type="protein sequence ID" value="KAF3841504.1"/>
    <property type="molecule type" value="Genomic_DNA"/>
</dbReference>
<evidence type="ECO:0000313" key="2">
    <source>
        <dbReference type="Proteomes" id="UP000518266"/>
    </source>
</evidence>
<evidence type="ECO:0008006" key="3">
    <source>
        <dbReference type="Google" id="ProtNLM"/>
    </source>
</evidence>
<dbReference type="PANTHER" id="PTHR31025:SF25">
    <property type="entry name" value="ZINC FINGER (C2H2)-60"/>
    <property type="match status" value="1"/>
</dbReference>
<name>A0A7J5XWJ8_DISMA</name>
<comment type="caution">
    <text evidence="1">The sequence shown here is derived from an EMBL/GenBank/DDBJ whole genome shotgun (WGS) entry which is preliminary data.</text>
</comment>
<dbReference type="AlphaFoldDB" id="A0A7J5XWJ8"/>
<reference evidence="1 2" key="1">
    <citation type="submission" date="2020-03" db="EMBL/GenBank/DDBJ databases">
        <title>Dissostichus mawsoni Genome sequencing and assembly.</title>
        <authorList>
            <person name="Park H."/>
        </authorList>
    </citation>
    <scope>NUCLEOTIDE SEQUENCE [LARGE SCALE GENOMIC DNA]</scope>
    <source>
        <strain evidence="1">DM0001</strain>
        <tissue evidence="1">Muscle</tissue>
    </source>
</reference>
<sequence>MSTSAQLRVIIEETQVHKLTLPDGIPSTVDNLLAAAQDHFQLQGSFNIMHMDKDFDDQFFTLMSTDVIKDKDTIKLVKTDPIILTFSPIEAPASSSPVPSDLSLPDDISSVTSSDTILLTQSAQYRSEPWPVSLLQINTTIDAKRSDLSLPDDISSVTSSDTILLTQSAQYRSEPWPTSFVIPAFSYNVEMPLQAGNMAYESDGSLLRNPSMNSIKAEFGRITTISLEQSFMYKLDHYKPKLIALMKAKGGVLGTKLRPFLEKQS</sequence>
<keyword evidence="2" id="KW-1185">Reference proteome</keyword>
<feature type="non-terminal residue" evidence="1">
    <location>
        <position position="1"/>
    </location>
</feature>
<accession>A0A7J5XWJ8</accession>